<dbReference type="PANTHER" id="PTHR14614">
    <property type="entry name" value="HEPATOCELLULAR CARCINOMA-ASSOCIATED ANTIGEN"/>
    <property type="match status" value="1"/>
</dbReference>
<evidence type="ECO:0008006" key="3">
    <source>
        <dbReference type="Google" id="ProtNLM"/>
    </source>
</evidence>
<dbReference type="CDD" id="cd02440">
    <property type="entry name" value="AdoMet_MTases"/>
    <property type="match status" value="1"/>
</dbReference>
<dbReference type="EMBL" id="VJMI01001527">
    <property type="protein sequence ID" value="KAF0775466.1"/>
    <property type="molecule type" value="Genomic_DNA"/>
</dbReference>
<sequence>MTIAAETVEFGDAGTYSFYQYGSANYNQMCLTSNSDNQDSTGLRVYSGAHVMARFLASTDGLALLDGKRLGCGTGVIGCVAAVQGNVSDLVLTDGDERACELARRNLDHVVHPIKPELSTACHQLYWGAAYPPPSDHFDVVLGCDLMYYQTSVEDLMWTVEALAPSGLFLHVHIFRKDEHGDTMLKVLATSNRTTLVVPIPHFIPLAEVSNWPSWLNVCCLVSGPTDQIEALLKSHPTWSVFATVEATQNENFLATEDAHDDLDQYSALQ</sequence>
<dbReference type="InterPro" id="IPR019410">
    <property type="entry name" value="Methyltransf_16"/>
</dbReference>
<reference evidence="1 2" key="1">
    <citation type="submission" date="2019-06" db="EMBL/GenBank/DDBJ databases">
        <title>Genomics analysis of Aphanomyces spp. identifies a new class of oomycete effector associated with host adaptation.</title>
        <authorList>
            <person name="Gaulin E."/>
        </authorList>
    </citation>
    <scope>NUCLEOTIDE SEQUENCE [LARGE SCALE GENOMIC DNA]</scope>
    <source>
        <strain evidence="1 2">E</strain>
    </source>
</reference>
<dbReference type="Gene3D" id="3.40.50.150">
    <property type="entry name" value="Vaccinia Virus protein VP39"/>
    <property type="match status" value="1"/>
</dbReference>
<name>A0A6A5ATC1_APHAT</name>
<evidence type="ECO:0000313" key="2">
    <source>
        <dbReference type="Proteomes" id="UP000469452"/>
    </source>
</evidence>
<accession>A0A6A5ATC1</accession>
<dbReference type="AlphaFoldDB" id="A0A6A5ATC1"/>
<dbReference type="Pfam" id="PF10294">
    <property type="entry name" value="Methyltransf_16"/>
    <property type="match status" value="1"/>
</dbReference>
<comment type="caution">
    <text evidence="1">The sequence shown here is derived from an EMBL/GenBank/DDBJ whole genome shotgun (WGS) entry which is preliminary data.</text>
</comment>
<dbReference type="PANTHER" id="PTHR14614:SF132">
    <property type="entry name" value="PROTEIN-LYSINE METHYLTRANSFERASE C42C1.13"/>
    <property type="match status" value="1"/>
</dbReference>
<proteinExistence type="predicted"/>
<evidence type="ECO:0000313" key="1">
    <source>
        <dbReference type="EMBL" id="KAF0775466.1"/>
    </source>
</evidence>
<dbReference type="VEuPathDB" id="FungiDB:H257_13555"/>
<gene>
    <name evidence="1" type="ORF">AaE_000837</name>
</gene>
<protein>
    <recommendedName>
        <fullName evidence="3">Methyltransferase small domain-containing protein</fullName>
    </recommendedName>
</protein>
<dbReference type="SUPFAM" id="SSF53335">
    <property type="entry name" value="S-adenosyl-L-methionine-dependent methyltransferases"/>
    <property type="match status" value="1"/>
</dbReference>
<dbReference type="InterPro" id="IPR029063">
    <property type="entry name" value="SAM-dependent_MTases_sf"/>
</dbReference>
<dbReference type="Proteomes" id="UP000469452">
    <property type="component" value="Unassembled WGS sequence"/>
</dbReference>
<organism evidence="1 2">
    <name type="scientific">Aphanomyces astaci</name>
    <name type="common">Crayfish plague agent</name>
    <dbReference type="NCBI Taxonomy" id="112090"/>
    <lineage>
        <taxon>Eukaryota</taxon>
        <taxon>Sar</taxon>
        <taxon>Stramenopiles</taxon>
        <taxon>Oomycota</taxon>
        <taxon>Saprolegniomycetes</taxon>
        <taxon>Saprolegniales</taxon>
        <taxon>Verrucalvaceae</taxon>
        <taxon>Aphanomyces</taxon>
    </lineage>
</organism>